<feature type="domain" description="Helicase C-terminal" evidence="21">
    <location>
        <begin position="667"/>
        <end position="848"/>
    </location>
</feature>
<keyword evidence="13" id="KW-0067">ATP-binding</keyword>
<name>A0A8H6TEK4_9AGAR</name>
<dbReference type="GO" id="GO:0016567">
    <property type="term" value="P:protein ubiquitination"/>
    <property type="evidence" value="ECO:0007669"/>
    <property type="project" value="UniProtKB-UniPathway"/>
</dbReference>
<dbReference type="Gene3D" id="1.20.120.850">
    <property type="entry name" value="SWI2/SNF2 ATPases, N-terminal domain"/>
    <property type="match status" value="1"/>
</dbReference>
<sequence>MPSFLPLKRKSDADTSAPNKRLEANSSEPDQYWAVQWRNYQARKHKTWDGDGVLVVSGFTSRLHDSDGKVIASGKRDVLPYHVGRNLNVGGKDLELDRPLTSAEYLSGECFGKASFDVAPSSSSIAAKSTANKPFVSLKQSRAVPLQPVNLLSTSNRQQTTGATSAVAGSTSYWTANWRAPHQKTWAGDCFVSNIDGKMSMLTEEGKILGTTLWKGDTLSAGYKLYIGGKEIQLDCQVPPEDVPSLVAGPDKTVAAPDTSSVQLAVASPTSKPKPFVAPASFYGASKPKPIKPLHDPNVEGAVVMKTPSKEHIKRFNKKNLPVIDVVLDPILASRMRPHQIEGDLLSKRDIQLVPCLGCILADEMGLGKTLQTISLIWTLLKQNPYAGAGPVVGKALIVCPVTLINNWKAEFIKWLGRDRLGKAIALLCRLLLTPSGVVTVTEKDKNSVRTFLNAKNQHVLIVGYERLRTVIEQLTYCMPPIGLIVCDEGHRLKSASSKTTTMFEALKTTRRILLSGTPIQNDLGEFHAMADFCNPGLLDDYQTFKRVYENPILKGRSPDSSTKERELGEARLAKLNSVTTSFVLRREASLLMKYLPPKHEYVVFIKPTPLQLQIFSKILNPSRLEDLVQSSTAESLALIGLLTKVSNSPVLLKAVAEKNKSVKHAGVRDALQLLPQDVEIEDMSLSGKLIALSKLLKSIYQAFCQKKRYSFYRVDGQTPTSKRQEYVNLFNKSSQRSAFIFLLSSKAGGVGINLIGGSRLCLIDSDWNPSHDEQSMARCHRDGQKRPVHIYRFLTSGQQNHFPLDTSTNFKQGAIDEKIFQRQVTKQGLRESLIGTASTTSSSDSFSRKDLRDIFRIHPDTVCNTHDLLSCRCDGREDSDVDEVTLDTIEASESDSDQDSDVEKPTTQGFMSASQVRPSDLVDMDKSYLRKKQQQLQSLSHWKHINCLLPSAQDEIQDELLRTLVFIPEQKVPERQPQSKLLAALDAAMAQTVTVGELPGDTFMASLAQRLREGTQAVVGSVTTHRILVYSLFSFLAVSTAITNALRNYSNFYSVAIYLSKSSRSVLILANFGFLVALLAGHLVQKVFFGALRPSEIERLYDRLWFFITESLLAFTIFRDEFDITFVVMFGFLLFVKSFHWIAGDRIEWMDQRPYPGPPLLFHARMVTLFFVLWSIDVVLFMIAVESTVTNGIGGMYGILMATVTNTVAKYILSAYELRRAGQRGGENAPPWENKSMWVFYIELATDFLKLSTYMIFFTIIMTYYGIPLNILRDVYVTGRSLITRLRSLHRYQTATRNMDQRYPNATEEDMTTMNDHTCIICREEMVLPRQEEDAPPPPSQEGPNTTPKKLPCGHIFHFNCLRSWLERQQSCPTCRRNVLETTTRPQQGPAPPLPDVNRAGPADANANANNAALMDRFFAPPQNNQGEQGPVPFPPNAQNPPAPGGLLVQYRIQYQAPRPPNQPLQPIPPFAGFDGPAGAWHPWPEQDQPVVEPPVEGPVENPNINPQPESTPREAAALAALRRLNRGGPSTTEPQPRQENRFQLPSLIPMHNNSPSHHHQLPPALTNEQLAILDSLTREAIDERLRVLEGVSGAVNRCIDDLMRMRSVLPLQIPPAAGEAEEAPEE</sequence>
<comment type="similarity">
    <text evidence="3">Belongs to the HRD1 family.</text>
</comment>
<evidence type="ECO:0000256" key="5">
    <source>
        <dbReference type="ARBA" id="ARBA00022692"/>
    </source>
</evidence>
<dbReference type="GO" id="GO:0016787">
    <property type="term" value="F:hydrolase activity"/>
    <property type="evidence" value="ECO:0007669"/>
    <property type="project" value="UniProtKB-KW"/>
</dbReference>
<dbReference type="GO" id="GO:0015616">
    <property type="term" value="F:DNA translocase activity"/>
    <property type="evidence" value="ECO:0007669"/>
    <property type="project" value="TreeGrafter"/>
</dbReference>
<dbReference type="Pfam" id="PF25563">
    <property type="entry name" value="TPR_SYVN1_N"/>
    <property type="match status" value="1"/>
</dbReference>
<dbReference type="InterPro" id="IPR024766">
    <property type="entry name" value="Znf_RING_H2"/>
</dbReference>
<evidence type="ECO:0000256" key="8">
    <source>
        <dbReference type="ARBA" id="ARBA00022771"/>
    </source>
</evidence>
<keyword evidence="15 18" id="KW-0472">Membrane</keyword>
<evidence type="ECO:0000256" key="18">
    <source>
        <dbReference type="SAM" id="Phobius"/>
    </source>
</evidence>
<dbReference type="SMART" id="SM00184">
    <property type="entry name" value="RING"/>
    <property type="match status" value="1"/>
</dbReference>
<evidence type="ECO:0000256" key="1">
    <source>
        <dbReference type="ARBA" id="ARBA00004477"/>
    </source>
</evidence>
<protein>
    <submittedName>
        <fullName evidence="22">Uncharacterized protein</fullName>
    </submittedName>
</protein>
<dbReference type="GO" id="GO:0000724">
    <property type="term" value="P:double-strand break repair via homologous recombination"/>
    <property type="evidence" value="ECO:0007669"/>
    <property type="project" value="TreeGrafter"/>
</dbReference>
<evidence type="ECO:0000256" key="3">
    <source>
        <dbReference type="ARBA" id="ARBA00010089"/>
    </source>
</evidence>
<dbReference type="GO" id="GO:0008270">
    <property type="term" value="F:zinc ion binding"/>
    <property type="evidence" value="ECO:0007669"/>
    <property type="project" value="UniProtKB-KW"/>
</dbReference>
<feature type="region of interest" description="Disordered" evidence="17">
    <location>
        <begin position="1384"/>
        <end position="1407"/>
    </location>
</feature>
<feature type="transmembrane region" description="Helical" evidence="18">
    <location>
        <begin position="1165"/>
        <end position="1186"/>
    </location>
</feature>
<dbReference type="CDD" id="cd18793">
    <property type="entry name" value="SF2_C_SNF"/>
    <property type="match status" value="1"/>
</dbReference>
<dbReference type="InterPro" id="IPR058051">
    <property type="entry name" value="Znf_RING_synoviolin"/>
</dbReference>
<dbReference type="PROSITE" id="PS50089">
    <property type="entry name" value="ZF_RING_2"/>
    <property type="match status" value="1"/>
</dbReference>
<comment type="pathway">
    <text evidence="2">Protein modification; protein ubiquitination.</text>
</comment>
<dbReference type="CDD" id="cd16479">
    <property type="entry name" value="RING-H2_synoviolin"/>
    <property type="match status" value="1"/>
</dbReference>
<evidence type="ECO:0000256" key="9">
    <source>
        <dbReference type="ARBA" id="ARBA00022786"/>
    </source>
</evidence>
<comment type="caution">
    <text evidence="22">The sequence shown here is derived from an EMBL/GenBank/DDBJ whole genome shotgun (WGS) entry which is preliminary data.</text>
</comment>
<evidence type="ECO:0000256" key="4">
    <source>
        <dbReference type="ARBA" id="ARBA00022679"/>
    </source>
</evidence>
<feature type="transmembrane region" description="Helical" evidence="18">
    <location>
        <begin position="1028"/>
        <end position="1047"/>
    </location>
</feature>
<dbReference type="GO" id="GO:0005634">
    <property type="term" value="C:nucleus"/>
    <property type="evidence" value="ECO:0007669"/>
    <property type="project" value="TreeGrafter"/>
</dbReference>
<dbReference type="SMART" id="SM00487">
    <property type="entry name" value="DEXDc"/>
    <property type="match status" value="1"/>
</dbReference>
<keyword evidence="5 18" id="KW-0812">Transmembrane</keyword>
<evidence type="ECO:0000259" key="19">
    <source>
        <dbReference type="PROSITE" id="PS50089"/>
    </source>
</evidence>
<evidence type="ECO:0000259" key="21">
    <source>
        <dbReference type="PROSITE" id="PS51194"/>
    </source>
</evidence>
<evidence type="ECO:0000313" key="23">
    <source>
        <dbReference type="Proteomes" id="UP000636479"/>
    </source>
</evidence>
<evidence type="ECO:0000256" key="10">
    <source>
        <dbReference type="ARBA" id="ARBA00022801"/>
    </source>
</evidence>
<keyword evidence="9" id="KW-0833">Ubl conjugation pathway</keyword>
<dbReference type="InterPro" id="IPR050496">
    <property type="entry name" value="SNF2_RAD54_helicase_repair"/>
</dbReference>
<dbReference type="UniPathway" id="UPA00143"/>
<dbReference type="SMART" id="SM00490">
    <property type="entry name" value="HELICc"/>
    <property type="match status" value="1"/>
</dbReference>
<dbReference type="Proteomes" id="UP000636479">
    <property type="component" value="Unassembled WGS sequence"/>
</dbReference>
<feature type="transmembrane region" description="Helical" evidence="18">
    <location>
        <begin position="1198"/>
        <end position="1219"/>
    </location>
</feature>
<keyword evidence="14 18" id="KW-1133">Transmembrane helix</keyword>
<dbReference type="InterPro" id="IPR001650">
    <property type="entry name" value="Helicase_C-like"/>
</dbReference>
<evidence type="ECO:0000256" key="15">
    <source>
        <dbReference type="ARBA" id="ARBA00023136"/>
    </source>
</evidence>
<keyword evidence="8 16" id="KW-0863">Zinc-finger</keyword>
<dbReference type="Gene3D" id="3.40.50.10810">
    <property type="entry name" value="Tandem AAA-ATPase domain"/>
    <property type="match status" value="1"/>
</dbReference>
<keyword evidence="6" id="KW-0479">Metal-binding</keyword>
<dbReference type="Pfam" id="PF00271">
    <property type="entry name" value="Helicase_C"/>
    <property type="match status" value="1"/>
</dbReference>
<proteinExistence type="inferred from homology"/>
<feature type="region of interest" description="Disordered" evidence="17">
    <location>
        <begin position="1"/>
        <end position="27"/>
    </location>
</feature>
<reference evidence="22" key="1">
    <citation type="submission" date="2020-05" db="EMBL/GenBank/DDBJ databases">
        <title>Mycena genomes resolve the evolution of fungal bioluminescence.</title>
        <authorList>
            <person name="Tsai I.J."/>
        </authorList>
    </citation>
    <scope>NUCLEOTIDE SEQUENCE</scope>
    <source>
        <strain evidence="22">171206Taipei</strain>
    </source>
</reference>
<dbReference type="SUPFAM" id="SSF52540">
    <property type="entry name" value="P-loop containing nucleoside triphosphate hydrolases"/>
    <property type="match status" value="2"/>
</dbReference>
<evidence type="ECO:0000256" key="6">
    <source>
        <dbReference type="ARBA" id="ARBA00022723"/>
    </source>
</evidence>
<comment type="subcellular location">
    <subcellularLocation>
        <location evidence="1">Endoplasmic reticulum membrane</location>
        <topology evidence="1">Multi-pass membrane protein</topology>
    </subcellularLocation>
</comment>
<feature type="domain" description="Helicase ATP-binding" evidence="20">
    <location>
        <begin position="350"/>
        <end position="537"/>
    </location>
</feature>
<keyword evidence="11" id="KW-0256">Endoplasmic reticulum</keyword>
<dbReference type="Gene3D" id="3.30.40.10">
    <property type="entry name" value="Zinc/RING finger domain, C3HC4 (zinc finger)"/>
    <property type="match status" value="1"/>
</dbReference>
<evidence type="ECO:0000256" key="13">
    <source>
        <dbReference type="ARBA" id="ARBA00022840"/>
    </source>
</evidence>
<evidence type="ECO:0000256" key="11">
    <source>
        <dbReference type="ARBA" id="ARBA00022824"/>
    </source>
</evidence>
<dbReference type="OrthoDB" id="413460at2759"/>
<keyword evidence="23" id="KW-1185">Reference proteome</keyword>
<dbReference type="PROSITE" id="PS51192">
    <property type="entry name" value="HELICASE_ATP_BIND_1"/>
    <property type="match status" value="1"/>
</dbReference>
<dbReference type="InterPro" id="IPR001841">
    <property type="entry name" value="Znf_RING"/>
</dbReference>
<gene>
    <name evidence="22" type="ORF">MIND_00044100</name>
</gene>
<dbReference type="PANTHER" id="PTHR45629">
    <property type="entry name" value="SNF2/RAD54 FAMILY MEMBER"/>
    <property type="match status" value="1"/>
</dbReference>
<feature type="region of interest" description="Disordered" evidence="17">
    <location>
        <begin position="891"/>
        <end position="913"/>
    </location>
</feature>
<feature type="transmembrane region" description="Helical" evidence="18">
    <location>
        <begin position="1239"/>
        <end position="1266"/>
    </location>
</feature>
<dbReference type="InterPro" id="IPR049730">
    <property type="entry name" value="SNF2/RAD54-like_C"/>
</dbReference>
<dbReference type="RefSeq" id="XP_037225319.1">
    <property type="nucleotide sequence ID" value="XM_037357409.1"/>
</dbReference>
<evidence type="ECO:0000256" key="2">
    <source>
        <dbReference type="ARBA" id="ARBA00004906"/>
    </source>
</evidence>
<dbReference type="InterPro" id="IPR057992">
    <property type="entry name" value="TPR_SYVN1_N"/>
</dbReference>
<dbReference type="Pfam" id="PF12678">
    <property type="entry name" value="zf-rbx1"/>
    <property type="match status" value="1"/>
</dbReference>
<evidence type="ECO:0000256" key="7">
    <source>
        <dbReference type="ARBA" id="ARBA00022741"/>
    </source>
</evidence>
<dbReference type="GeneID" id="59339925"/>
<keyword evidence="10" id="KW-0378">Hydrolase</keyword>
<evidence type="ECO:0000256" key="16">
    <source>
        <dbReference type="PROSITE-ProRule" id="PRU00175"/>
    </source>
</evidence>
<dbReference type="PANTHER" id="PTHR45629:SF7">
    <property type="entry name" value="DNA EXCISION REPAIR PROTEIN ERCC-6-RELATED"/>
    <property type="match status" value="1"/>
</dbReference>
<dbReference type="PROSITE" id="PS51194">
    <property type="entry name" value="HELICASE_CTER"/>
    <property type="match status" value="1"/>
</dbReference>
<feature type="region of interest" description="Disordered" evidence="17">
    <location>
        <begin position="1424"/>
        <end position="1444"/>
    </location>
</feature>
<feature type="domain" description="RING-type" evidence="19">
    <location>
        <begin position="1320"/>
        <end position="1377"/>
    </location>
</feature>
<dbReference type="InterPro" id="IPR014001">
    <property type="entry name" value="Helicase_ATP-bd"/>
</dbReference>
<keyword evidence="12" id="KW-0862">Zinc</keyword>
<accession>A0A8H6TEK4</accession>
<dbReference type="Pfam" id="PF00176">
    <property type="entry name" value="SNF2-rel_dom"/>
    <property type="match status" value="1"/>
</dbReference>
<dbReference type="GO" id="GO:0005524">
    <property type="term" value="F:ATP binding"/>
    <property type="evidence" value="ECO:0007669"/>
    <property type="project" value="InterPro"/>
</dbReference>
<feature type="transmembrane region" description="Helical" evidence="18">
    <location>
        <begin position="1125"/>
        <end position="1144"/>
    </location>
</feature>
<dbReference type="SUPFAM" id="SSF57850">
    <property type="entry name" value="RING/U-box"/>
    <property type="match status" value="1"/>
</dbReference>
<dbReference type="GO" id="GO:0007131">
    <property type="term" value="P:reciprocal meiotic recombination"/>
    <property type="evidence" value="ECO:0007669"/>
    <property type="project" value="TreeGrafter"/>
</dbReference>
<feature type="compositionally biased region" description="Acidic residues" evidence="17">
    <location>
        <begin position="891"/>
        <end position="901"/>
    </location>
</feature>
<dbReference type="Gene3D" id="3.40.50.300">
    <property type="entry name" value="P-loop containing nucleotide triphosphate hydrolases"/>
    <property type="match status" value="1"/>
</dbReference>
<dbReference type="InterPro" id="IPR000330">
    <property type="entry name" value="SNF2_N"/>
</dbReference>
<dbReference type="EMBL" id="JACAZF010000001">
    <property type="protein sequence ID" value="KAF7315296.1"/>
    <property type="molecule type" value="Genomic_DNA"/>
</dbReference>
<evidence type="ECO:0000256" key="14">
    <source>
        <dbReference type="ARBA" id="ARBA00022989"/>
    </source>
</evidence>
<dbReference type="InterPro" id="IPR013083">
    <property type="entry name" value="Znf_RING/FYVE/PHD"/>
</dbReference>
<evidence type="ECO:0000256" key="17">
    <source>
        <dbReference type="SAM" id="MobiDB-lite"/>
    </source>
</evidence>
<evidence type="ECO:0000259" key="20">
    <source>
        <dbReference type="PROSITE" id="PS51192"/>
    </source>
</evidence>
<dbReference type="InterPro" id="IPR038718">
    <property type="entry name" value="SNF2-like_sf"/>
</dbReference>
<dbReference type="CDD" id="cd18004">
    <property type="entry name" value="DEXHc_RAD54"/>
    <property type="match status" value="1"/>
</dbReference>
<feature type="compositionally biased region" description="Pro residues" evidence="17">
    <location>
        <begin position="1433"/>
        <end position="1444"/>
    </location>
</feature>
<keyword evidence="4" id="KW-0808">Transferase</keyword>
<feature type="compositionally biased region" description="Polar residues" evidence="17">
    <location>
        <begin position="14"/>
        <end position="27"/>
    </location>
</feature>
<organism evidence="22 23">
    <name type="scientific">Mycena indigotica</name>
    <dbReference type="NCBI Taxonomy" id="2126181"/>
    <lineage>
        <taxon>Eukaryota</taxon>
        <taxon>Fungi</taxon>
        <taxon>Dikarya</taxon>
        <taxon>Basidiomycota</taxon>
        <taxon>Agaricomycotina</taxon>
        <taxon>Agaricomycetes</taxon>
        <taxon>Agaricomycetidae</taxon>
        <taxon>Agaricales</taxon>
        <taxon>Marasmiineae</taxon>
        <taxon>Mycenaceae</taxon>
        <taxon>Mycena</taxon>
    </lineage>
</organism>
<feature type="transmembrane region" description="Helical" evidence="18">
    <location>
        <begin position="1067"/>
        <end position="1089"/>
    </location>
</feature>
<evidence type="ECO:0000256" key="12">
    <source>
        <dbReference type="ARBA" id="ARBA00022833"/>
    </source>
</evidence>
<evidence type="ECO:0000313" key="22">
    <source>
        <dbReference type="EMBL" id="KAF7315296.1"/>
    </source>
</evidence>
<dbReference type="InterPro" id="IPR027417">
    <property type="entry name" value="P-loop_NTPase"/>
</dbReference>
<keyword evidence="7" id="KW-0547">Nucleotide-binding</keyword>
<dbReference type="GO" id="GO:0051603">
    <property type="term" value="P:proteolysis involved in protein catabolic process"/>
    <property type="evidence" value="ECO:0007669"/>
    <property type="project" value="UniProtKB-ARBA"/>
</dbReference>